<gene>
    <name evidence="1" type="ORF">A9255_03240</name>
    <name evidence="2" type="ORF">Xhom_03444</name>
</gene>
<dbReference type="OrthoDB" id="73971at2"/>
<proteinExistence type="predicted"/>
<dbReference type="AlphaFoldDB" id="A0A2G0Q2K5"/>
<protein>
    <submittedName>
        <fullName evidence="2">Uncharacterized protein</fullName>
    </submittedName>
</protein>
<keyword evidence="3" id="KW-1185">Reference proteome</keyword>
<dbReference type="EMBL" id="CP016176">
    <property type="protein sequence ID" value="AOM39689.1"/>
    <property type="molecule type" value="Genomic_DNA"/>
</dbReference>
<dbReference type="KEGG" id="xho:A9255_03240"/>
<reference evidence="1 3" key="1">
    <citation type="submission" date="2016-06" db="EMBL/GenBank/DDBJ databases">
        <title>Bacterial characters and pathogenicity of Xenorhabdus hominickii from an entomopathogenic nematode, Steinernema monticolum.</title>
        <authorList>
            <person name="Park Y."/>
            <person name="Kim Y."/>
        </authorList>
    </citation>
    <scope>NUCLEOTIDE SEQUENCE [LARGE SCALE GENOMIC DNA]</scope>
    <source>
        <strain evidence="1 3">ANU1</strain>
    </source>
</reference>
<evidence type="ECO:0000313" key="2">
    <source>
        <dbReference type="EMBL" id="PHM53446.1"/>
    </source>
</evidence>
<evidence type="ECO:0000313" key="3">
    <source>
        <dbReference type="Proteomes" id="UP000094600"/>
    </source>
</evidence>
<dbReference type="STRING" id="351679.A9255_03240"/>
<accession>A0A2G0Q2K5</accession>
<name>A0A2G0Q2K5_XENHO</name>
<reference evidence="2 4" key="2">
    <citation type="journal article" date="2017" name="Nat. Microbiol.">
        <title>Natural product diversity associated with the nematode symbionts Photorhabdus and Xenorhabdus.</title>
        <authorList>
            <person name="Tobias N.J."/>
            <person name="Wolff H."/>
            <person name="Djahanschiri B."/>
            <person name="Grundmann F."/>
            <person name="Kronenwerth M."/>
            <person name="Shi Y.M."/>
            <person name="Simonyi S."/>
            <person name="Grun P."/>
            <person name="Shapiro-Ilan D."/>
            <person name="Pidot S.J."/>
            <person name="Stinear T.P."/>
            <person name="Ebersberger I."/>
            <person name="Bode H.B."/>
        </authorList>
    </citation>
    <scope>NUCLEOTIDE SEQUENCE [LARGE SCALE GENOMIC DNA]</scope>
    <source>
        <strain evidence="2 4">DSM 17903</strain>
    </source>
</reference>
<organism evidence="2 4">
    <name type="scientific">Xenorhabdus hominickii</name>
    <dbReference type="NCBI Taxonomy" id="351679"/>
    <lineage>
        <taxon>Bacteria</taxon>
        <taxon>Pseudomonadati</taxon>
        <taxon>Pseudomonadota</taxon>
        <taxon>Gammaproteobacteria</taxon>
        <taxon>Enterobacterales</taxon>
        <taxon>Morganellaceae</taxon>
        <taxon>Xenorhabdus</taxon>
    </lineage>
</organism>
<dbReference type="EMBL" id="NJAI01000006">
    <property type="protein sequence ID" value="PHM53446.1"/>
    <property type="molecule type" value="Genomic_DNA"/>
</dbReference>
<dbReference type="Proteomes" id="UP000225433">
    <property type="component" value="Unassembled WGS sequence"/>
</dbReference>
<evidence type="ECO:0000313" key="1">
    <source>
        <dbReference type="EMBL" id="AOM39689.1"/>
    </source>
</evidence>
<sequence>MDKSIEILNMIKKLKHGNVNKEFFLGLVITLILSKEIFKKNSEVALYLDNVFKVVFLPYTVRSRTLISAKISRVIIELSNKEIENLSSLTVNYIINNHELKNEKKPVAKNNKKGNALSNMDKWIEGILKKE</sequence>
<dbReference type="Proteomes" id="UP000094600">
    <property type="component" value="Chromosome"/>
</dbReference>
<evidence type="ECO:0000313" key="4">
    <source>
        <dbReference type="Proteomes" id="UP000225433"/>
    </source>
</evidence>
<dbReference type="RefSeq" id="WP_069315441.1">
    <property type="nucleotide sequence ID" value="NZ_CAWNQJ010000090.1"/>
</dbReference>